<evidence type="ECO:0000313" key="2">
    <source>
        <dbReference type="Proteomes" id="UP000830198"/>
    </source>
</evidence>
<keyword evidence="2" id="KW-1185">Reference proteome</keyword>
<sequence length="109" mass="13049">MQLYKHKTNNFGFSFPDDWTVENNDGIIALFDGNNSIGVLQFSIYYPPQDKEVFLKDLLEEYLTDRHTDFSVKLTDHYAYTDYLPYEDDGIWKYWVFKKDNMVIFGTYN</sequence>
<proteinExistence type="predicted"/>
<dbReference type="RefSeq" id="WP_247810314.1">
    <property type="nucleotide sequence ID" value="NZ_CP095855.1"/>
</dbReference>
<protein>
    <submittedName>
        <fullName evidence="1">Uncharacterized protein</fullName>
    </submittedName>
</protein>
<name>A0ABY4HW11_CHIFI</name>
<evidence type="ECO:0000313" key="1">
    <source>
        <dbReference type="EMBL" id="UPK67972.1"/>
    </source>
</evidence>
<gene>
    <name evidence="1" type="ORF">MYF79_23755</name>
</gene>
<dbReference type="EMBL" id="CP095855">
    <property type="protein sequence ID" value="UPK67972.1"/>
    <property type="molecule type" value="Genomic_DNA"/>
</dbReference>
<organism evidence="1 2">
    <name type="scientific">Chitinophaga filiformis</name>
    <name type="common">Myxococcus filiformis</name>
    <name type="synonym">Flexibacter filiformis</name>
    <dbReference type="NCBI Taxonomy" id="104663"/>
    <lineage>
        <taxon>Bacteria</taxon>
        <taxon>Pseudomonadati</taxon>
        <taxon>Bacteroidota</taxon>
        <taxon>Chitinophagia</taxon>
        <taxon>Chitinophagales</taxon>
        <taxon>Chitinophagaceae</taxon>
        <taxon>Chitinophaga</taxon>
    </lineage>
</organism>
<accession>A0ABY4HW11</accession>
<dbReference type="Gene3D" id="3.40.1000.10">
    <property type="entry name" value="Mog1/PsbP, alpha/beta/alpha sandwich"/>
    <property type="match status" value="1"/>
</dbReference>
<dbReference type="Proteomes" id="UP000830198">
    <property type="component" value="Chromosome"/>
</dbReference>
<reference evidence="1 2" key="1">
    <citation type="submission" date="2022-04" db="EMBL/GenBank/DDBJ databases">
        <title>The arsenic-methylating capacity of Chitinophaga filiformis YT5 during chitin decomposition.</title>
        <authorList>
            <person name="Chen G."/>
            <person name="Liang Y."/>
        </authorList>
    </citation>
    <scope>NUCLEOTIDE SEQUENCE [LARGE SCALE GENOMIC DNA]</scope>
    <source>
        <strain evidence="1 2">YT5</strain>
    </source>
</reference>